<organism evidence="3 4">
    <name type="scientific">Phaseolus coccineus</name>
    <name type="common">Scarlet runner bean</name>
    <name type="synonym">Phaseolus multiflorus</name>
    <dbReference type="NCBI Taxonomy" id="3886"/>
    <lineage>
        <taxon>Eukaryota</taxon>
        <taxon>Viridiplantae</taxon>
        <taxon>Streptophyta</taxon>
        <taxon>Embryophyta</taxon>
        <taxon>Tracheophyta</taxon>
        <taxon>Spermatophyta</taxon>
        <taxon>Magnoliopsida</taxon>
        <taxon>eudicotyledons</taxon>
        <taxon>Gunneridae</taxon>
        <taxon>Pentapetalae</taxon>
        <taxon>rosids</taxon>
        <taxon>fabids</taxon>
        <taxon>Fabales</taxon>
        <taxon>Fabaceae</taxon>
        <taxon>Papilionoideae</taxon>
        <taxon>50 kb inversion clade</taxon>
        <taxon>NPAAA clade</taxon>
        <taxon>indigoferoid/millettioid clade</taxon>
        <taxon>Phaseoleae</taxon>
        <taxon>Phaseolus</taxon>
    </lineage>
</organism>
<feature type="transmembrane region" description="Helical" evidence="1">
    <location>
        <begin position="120"/>
        <end position="141"/>
    </location>
</feature>
<dbReference type="PANTHER" id="PTHR34043:SF3">
    <property type="entry name" value="ALPHA_BETA-HYDROLASES SUPERFAMILY PROTEIN"/>
    <property type="match status" value="1"/>
</dbReference>
<comment type="caution">
    <text evidence="3">The sequence shown here is derived from an EMBL/GenBank/DDBJ whole genome shotgun (WGS) entry which is preliminary data.</text>
</comment>
<accession>A0AAN9LGN7</accession>
<dbReference type="Proteomes" id="UP001374584">
    <property type="component" value="Unassembled WGS sequence"/>
</dbReference>
<keyword evidence="1" id="KW-0812">Transmembrane</keyword>
<evidence type="ECO:0000313" key="3">
    <source>
        <dbReference type="EMBL" id="KAK7335291.1"/>
    </source>
</evidence>
<keyword evidence="4" id="KW-1185">Reference proteome</keyword>
<protein>
    <submittedName>
        <fullName evidence="3">Uncharacterized protein</fullName>
    </submittedName>
</protein>
<feature type="chain" id="PRO_5042974236" evidence="2">
    <location>
        <begin position="20"/>
        <end position="148"/>
    </location>
</feature>
<sequence length="148" mass="16687">MSWRKMSIWGLVDCLLGNADEPVVYPPDVPPPYKAYRDEDWQDNDGALNTISMTHPLLPIEHPNCLVEKESNCKPLQPGICIVVICPFEALNLELWQMCVVEIVLSLVEIVGIDNWFVVFAYWLHSVVLILLHATIVYPAVTGGTHFS</sequence>
<evidence type="ECO:0000256" key="1">
    <source>
        <dbReference type="SAM" id="Phobius"/>
    </source>
</evidence>
<keyword evidence="1" id="KW-0472">Membrane</keyword>
<name>A0AAN9LGN7_PHACN</name>
<dbReference type="EMBL" id="JAYMYR010000010">
    <property type="protein sequence ID" value="KAK7335291.1"/>
    <property type="molecule type" value="Genomic_DNA"/>
</dbReference>
<keyword evidence="2" id="KW-0732">Signal</keyword>
<proteinExistence type="predicted"/>
<evidence type="ECO:0000256" key="2">
    <source>
        <dbReference type="SAM" id="SignalP"/>
    </source>
</evidence>
<keyword evidence="1" id="KW-1133">Transmembrane helix</keyword>
<dbReference type="AlphaFoldDB" id="A0AAN9LGN7"/>
<reference evidence="3 4" key="1">
    <citation type="submission" date="2024-01" db="EMBL/GenBank/DDBJ databases">
        <title>The genomes of 5 underutilized Papilionoideae crops provide insights into root nodulation and disease resistanc.</title>
        <authorList>
            <person name="Jiang F."/>
        </authorList>
    </citation>
    <scope>NUCLEOTIDE SEQUENCE [LARGE SCALE GENOMIC DNA]</scope>
    <source>
        <strain evidence="3">JINMINGXINNONG_FW02</strain>
        <tissue evidence="3">Leaves</tissue>
    </source>
</reference>
<evidence type="ECO:0000313" key="4">
    <source>
        <dbReference type="Proteomes" id="UP001374584"/>
    </source>
</evidence>
<dbReference type="Gene3D" id="3.40.50.1820">
    <property type="entry name" value="alpha/beta hydrolase"/>
    <property type="match status" value="1"/>
</dbReference>
<gene>
    <name evidence="3" type="ORF">VNO80_27069</name>
</gene>
<dbReference type="InterPro" id="IPR029058">
    <property type="entry name" value="AB_hydrolase_fold"/>
</dbReference>
<feature type="signal peptide" evidence="2">
    <location>
        <begin position="1"/>
        <end position="19"/>
    </location>
</feature>
<dbReference type="PANTHER" id="PTHR34043">
    <property type="entry name" value="ALPHA/BETA-HYDROLASES SUPERFAMILY PROTEIN"/>
    <property type="match status" value="1"/>
</dbReference>